<evidence type="ECO:0000256" key="10">
    <source>
        <dbReference type="SAM" id="Coils"/>
    </source>
</evidence>
<dbReference type="VEuPathDB" id="ToxoDB:LOC34621214"/>
<dbReference type="Proteomes" id="UP000095192">
    <property type="component" value="Unassembled WGS sequence"/>
</dbReference>
<evidence type="ECO:0000256" key="4">
    <source>
        <dbReference type="ARBA" id="ARBA00009439"/>
    </source>
</evidence>
<comment type="caution">
    <text evidence="12">The sequence shown here is derived from an EMBL/GenBank/DDBJ whole genome shotgun (WGS) entry which is preliminary data.</text>
</comment>
<protein>
    <submittedName>
        <fullName evidence="12">DNA repair protein</fullName>
    </submittedName>
</protein>
<dbReference type="Pfam" id="PF13476">
    <property type="entry name" value="AAA_23"/>
    <property type="match status" value="1"/>
</dbReference>
<dbReference type="GO" id="GO:0070192">
    <property type="term" value="P:chromosome organization involved in meiotic cell cycle"/>
    <property type="evidence" value="ECO:0007669"/>
    <property type="project" value="TreeGrafter"/>
</dbReference>
<dbReference type="InParanoid" id="A0A1D3D534"/>
<comment type="similarity">
    <text evidence="4">Belongs to the SMC family. RAD50 subfamily.</text>
</comment>
<dbReference type="PANTHER" id="PTHR18867">
    <property type="entry name" value="RAD50"/>
    <property type="match status" value="1"/>
</dbReference>
<keyword evidence="7" id="KW-0862">Zinc</keyword>
<keyword evidence="5" id="KW-0158">Chromosome</keyword>
<comment type="cofactor">
    <cofactor evidence="1">
        <name>Zn(2+)</name>
        <dbReference type="ChEBI" id="CHEBI:29105"/>
    </cofactor>
</comment>
<keyword evidence="6" id="KW-0479">Metal-binding</keyword>
<comment type="subcellular location">
    <subcellularLocation>
        <location evidence="3">Chromosome</location>
    </subcellularLocation>
    <subcellularLocation>
        <location evidence="2">Nucleus</location>
    </subcellularLocation>
</comment>
<dbReference type="Gene3D" id="3.40.50.300">
    <property type="entry name" value="P-loop containing nucleotide triphosphate hydrolases"/>
    <property type="match status" value="2"/>
</dbReference>
<evidence type="ECO:0000256" key="9">
    <source>
        <dbReference type="ARBA" id="ARBA00049360"/>
    </source>
</evidence>
<keyword evidence="13" id="KW-1185">Reference proteome</keyword>
<proteinExistence type="inferred from homology"/>
<name>A0A1D3D534_9EIME</name>
<dbReference type="GO" id="GO:0006302">
    <property type="term" value="P:double-strand break repair"/>
    <property type="evidence" value="ECO:0007669"/>
    <property type="project" value="InterPro"/>
</dbReference>
<evidence type="ECO:0000259" key="11">
    <source>
        <dbReference type="Pfam" id="PF13476"/>
    </source>
</evidence>
<dbReference type="Pfam" id="PF13558">
    <property type="entry name" value="SbcC_Walker_B"/>
    <property type="match status" value="1"/>
</dbReference>
<feature type="coiled-coil region" evidence="10">
    <location>
        <begin position="527"/>
        <end position="615"/>
    </location>
</feature>
<keyword evidence="8" id="KW-0539">Nucleus</keyword>
<dbReference type="InterPro" id="IPR027417">
    <property type="entry name" value="P-loop_NTPase"/>
</dbReference>
<dbReference type="PANTHER" id="PTHR18867:SF12">
    <property type="entry name" value="DNA REPAIR PROTEIN RAD50"/>
    <property type="match status" value="1"/>
</dbReference>
<dbReference type="GO" id="GO:0046872">
    <property type="term" value="F:metal ion binding"/>
    <property type="evidence" value="ECO:0007669"/>
    <property type="project" value="UniProtKB-KW"/>
</dbReference>
<evidence type="ECO:0000256" key="6">
    <source>
        <dbReference type="ARBA" id="ARBA00022723"/>
    </source>
</evidence>
<dbReference type="GO" id="GO:0000794">
    <property type="term" value="C:condensed nuclear chromosome"/>
    <property type="evidence" value="ECO:0007669"/>
    <property type="project" value="TreeGrafter"/>
</dbReference>
<reference evidence="12 13" key="1">
    <citation type="journal article" date="2016" name="BMC Genomics">
        <title>Comparative genomics reveals Cyclospora cayetanensis possesses coccidia-like metabolism and invasion components but unique surface antigens.</title>
        <authorList>
            <person name="Liu S."/>
            <person name="Wang L."/>
            <person name="Zheng H."/>
            <person name="Xu Z."/>
            <person name="Roellig D.M."/>
            <person name="Li N."/>
            <person name="Frace M.A."/>
            <person name="Tang K."/>
            <person name="Arrowood M.J."/>
            <person name="Moss D.M."/>
            <person name="Zhang L."/>
            <person name="Feng Y."/>
            <person name="Xiao L."/>
        </authorList>
    </citation>
    <scope>NUCLEOTIDE SEQUENCE [LARGE SCALE GENOMIC DNA]</scope>
    <source>
        <strain evidence="12 13">CHN_HEN01</strain>
    </source>
</reference>
<evidence type="ECO:0000256" key="8">
    <source>
        <dbReference type="ARBA" id="ARBA00023242"/>
    </source>
</evidence>
<evidence type="ECO:0000256" key="5">
    <source>
        <dbReference type="ARBA" id="ARBA00022454"/>
    </source>
</evidence>
<accession>A0A1D3D534</accession>
<keyword evidence="10" id="KW-0175">Coiled coil</keyword>
<evidence type="ECO:0000256" key="1">
    <source>
        <dbReference type="ARBA" id="ARBA00001947"/>
    </source>
</evidence>
<dbReference type="GO" id="GO:0043047">
    <property type="term" value="F:single-stranded telomeric DNA binding"/>
    <property type="evidence" value="ECO:0007669"/>
    <property type="project" value="TreeGrafter"/>
</dbReference>
<evidence type="ECO:0000313" key="13">
    <source>
        <dbReference type="Proteomes" id="UP000095192"/>
    </source>
</evidence>
<dbReference type="GO" id="GO:0000722">
    <property type="term" value="P:telomere maintenance via recombination"/>
    <property type="evidence" value="ECO:0007669"/>
    <property type="project" value="TreeGrafter"/>
</dbReference>
<evidence type="ECO:0000256" key="3">
    <source>
        <dbReference type="ARBA" id="ARBA00004286"/>
    </source>
</evidence>
<organism evidence="12 13">
    <name type="scientific">Cyclospora cayetanensis</name>
    <dbReference type="NCBI Taxonomy" id="88456"/>
    <lineage>
        <taxon>Eukaryota</taxon>
        <taxon>Sar</taxon>
        <taxon>Alveolata</taxon>
        <taxon>Apicomplexa</taxon>
        <taxon>Conoidasida</taxon>
        <taxon>Coccidia</taxon>
        <taxon>Eucoccidiorida</taxon>
        <taxon>Eimeriorina</taxon>
        <taxon>Eimeriidae</taxon>
        <taxon>Cyclospora</taxon>
    </lineage>
</organism>
<evidence type="ECO:0000256" key="7">
    <source>
        <dbReference type="ARBA" id="ARBA00022833"/>
    </source>
</evidence>
<dbReference type="GO" id="GO:0016887">
    <property type="term" value="F:ATP hydrolysis activity"/>
    <property type="evidence" value="ECO:0007669"/>
    <property type="project" value="InterPro"/>
</dbReference>
<gene>
    <name evidence="12" type="ORF">cyc_04721</name>
</gene>
<dbReference type="InterPro" id="IPR038729">
    <property type="entry name" value="Rad50/SbcC_AAA"/>
</dbReference>
<dbReference type="GO" id="GO:0030870">
    <property type="term" value="C:Mre11 complex"/>
    <property type="evidence" value="ECO:0007669"/>
    <property type="project" value="TreeGrafter"/>
</dbReference>
<evidence type="ECO:0000313" key="12">
    <source>
        <dbReference type="EMBL" id="OEH78553.1"/>
    </source>
</evidence>
<dbReference type="VEuPathDB" id="ToxoDB:cyc_04721"/>
<dbReference type="SUPFAM" id="SSF52540">
    <property type="entry name" value="P-loop containing nucleoside triphosphate hydrolases"/>
    <property type="match status" value="1"/>
</dbReference>
<dbReference type="GO" id="GO:0051880">
    <property type="term" value="F:G-quadruplex DNA binding"/>
    <property type="evidence" value="ECO:0007669"/>
    <property type="project" value="TreeGrafter"/>
</dbReference>
<sequence>MPSRPVAAEIPRRGAGDFHCAIALSESSEGYCMDGVYRRKADGMTTIERVGIQGVRSFGPESLETISFGTPLTVIVGHNGAGKTTLVECLKYALTGEMPPSADRGKGWLFDPRLTDSPEVKAQIRVSLRQERQKKRILVVSCNMQMIRRTAGEGRGGVDSRRGRLYGVCAASFAYKALEAVLQVKDEDGQTASISHKCVNIDEQLSSLLGISKPVLEHVVLCHQEESCWPMGDMQSLKKRFDSLFDATRYVKALQAIRAAKSAAVAAFATPPLASRLPVADSAADGLKAEERRDAARQQQRTLLDKLAAVLPYSQQHLQQVGRDTLATCMWSKSVLVASSPSDGSNGGYTLTCVASQHSKEQQLAAAAAAAANEWQQQQKQQQAADDAASRSTAKTQLLHQQLAAAAASCMRLAEQAQIAKCLLLQSSSSSSSSSIPCWKAVARWNVAPVTTAAVTQLQRCQHEETQLREQVCEGGHKQRWFRGLAAEAAVQGSCPLCCQSLGGSAGVEVLHQNVERRLSQLLPEAQQQIQKQLDAAHTQLQQLQQDGQTVQQLAAKHKELLASAEALDLHQQAEAHQRQLEAAATELDGIAASLQQEQQKMEEAEAAVSAATESTTEAVKHGVNALKGHLEPAATHVQHQQITAEALESVVNLLRKRTTETGQALAELRGAIAAREERRQQLRQDLNSATYKRIDARYLEALADCEAERLAVQDIDKYHKALDRALMSYHSAKMETINMALKELWQTVYSGADIDTIASASSCTAPVVRSAVATGEETTQQSALMNVGGVAAGERSYNYRVVMRSPNGKEIDMRGRCSAGQKVLASLVIRLALAECFCASCQLLALDEPTTNLDMYNCESLAKALARLVKARQGSRSFQLLLITHDESFVYKLGREGLCDTYLKVRTQSTYWQRVDLKATAKGSPCIHMAEG</sequence>
<comment type="catalytic activity">
    <reaction evidence="9">
        <text>ATP + H2O = ADP + phosphate + H(+)</text>
        <dbReference type="Rhea" id="RHEA:13065"/>
        <dbReference type="ChEBI" id="CHEBI:15377"/>
        <dbReference type="ChEBI" id="CHEBI:15378"/>
        <dbReference type="ChEBI" id="CHEBI:30616"/>
        <dbReference type="ChEBI" id="CHEBI:43474"/>
        <dbReference type="ChEBI" id="CHEBI:456216"/>
    </reaction>
</comment>
<dbReference type="GO" id="GO:0007004">
    <property type="term" value="P:telomere maintenance via telomerase"/>
    <property type="evidence" value="ECO:0007669"/>
    <property type="project" value="TreeGrafter"/>
</dbReference>
<dbReference type="AlphaFoldDB" id="A0A1D3D534"/>
<evidence type="ECO:0000256" key="2">
    <source>
        <dbReference type="ARBA" id="ARBA00004123"/>
    </source>
</evidence>
<dbReference type="GO" id="GO:0003691">
    <property type="term" value="F:double-stranded telomeric DNA binding"/>
    <property type="evidence" value="ECO:0007669"/>
    <property type="project" value="TreeGrafter"/>
</dbReference>
<dbReference type="EMBL" id="JROU02000693">
    <property type="protein sequence ID" value="OEH78553.1"/>
    <property type="molecule type" value="Genomic_DNA"/>
</dbReference>
<feature type="domain" description="Rad50/SbcC-type AAA" evidence="11">
    <location>
        <begin position="50"/>
        <end position="302"/>
    </location>
</feature>